<dbReference type="PANTHER" id="PTHR37167:SF1">
    <property type="entry name" value="1,4-DIHYDROXY-6-NAPHTOATE SYNTHASE"/>
    <property type="match status" value="1"/>
</dbReference>
<comment type="similarity">
    <text evidence="3">Belongs to the MqnA/MqnD family. MqnD subfamily.</text>
</comment>
<protein>
    <recommendedName>
        <fullName evidence="3">1,4-dihydroxy-6-naphtoate synthase</fullName>
        <ecNumber evidence="3">4.1.99.29</ecNumber>
    </recommendedName>
    <alternativeName>
        <fullName evidence="3">Menaquinone biosynthetic enzyme MqnD</fullName>
    </alternativeName>
</protein>
<keyword evidence="1 3" id="KW-0474">Menaquinone biosynthesis</keyword>
<comment type="function">
    <text evidence="3">Catalyzes the conversion of cyclic dehypoxanthine futalosine (cyclic DHFL) into 1,4-dihydroxy-6-naphthoate, a step in the biosynthesis of menaquinone (MK, vitamin K2).</text>
</comment>
<evidence type="ECO:0000256" key="1">
    <source>
        <dbReference type="ARBA" id="ARBA00022428"/>
    </source>
</evidence>
<dbReference type="Pfam" id="PF02621">
    <property type="entry name" value="VitK2_biosynth"/>
    <property type="match status" value="1"/>
</dbReference>
<sequence length="271" mass="30820">MKIRVAHTPDADDAFMFYAMTHGKVDTWLEIEHVIEDIETLNRKAFNAEYEVTAISAHAYALLDDKYRILSAGASVGDGYGPVVVAKSEISLDGKRIAVPGRYTTANLLLKLAVEDFEPVEMPFDRIIQAVLDEEVDAGLLIHEGQITYADYGLKCVLDLWDWWSEQVKLPLPLGLNAIRRDLSVEVQEEFLRAMRESIAFAIENPDEAIEYAMKYSRGLDRERAKRFAMMYVNDYTYNMPESVDAALKKLYEMAEAKGLIKMPKLDILRL</sequence>
<evidence type="ECO:0000313" key="5">
    <source>
        <dbReference type="Proteomes" id="UP000028501"/>
    </source>
</evidence>
<evidence type="ECO:0000256" key="2">
    <source>
        <dbReference type="ARBA" id="ARBA00023239"/>
    </source>
</evidence>
<comment type="catalytic activity">
    <reaction evidence="3">
        <text>cyclic dehypoxanthinylfutalosinate = 1,4-dihydroxy-6-naphthoate + dihydroxyacetone</text>
        <dbReference type="Rhea" id="RHEA:33087"/>
        <dbReference type="ChEBI" id="CHEBI:16016"/>
        <dbReference type="ChEBI" id="CHEBI:64254"/>
        <dbReference type="ChEBI" id="CHEBI:64270"/>
        <dbReference type="EC" id="4.1.99.29"/>
    </reaction>
</comment>
<feature type="active site" description="Proton acceptor" evidence="3">
    <location>
        <position position="143"/>
    </location>
</feature>
<dbReference type="AlphaFoldDB" id="A0A075WHP4"/>
<accession>A0A075WHP4</accession>
<gene>
    <name evidence="3" type="primary">mqnD</name>
    <name evidence="4" type="ORF">AFULGI_00019530</name>
</gene>
<dbReference type="Gene3D" id="3.40.190.10">
    <property type="entry name" value="Periplasmic binding protein-like II"/>
    <property type="match status" value="2"/>
</dbReference>
<dbReference type="GO" id="GO:0009234">
    <property type="term" value="P:menaquinone biosynthetic process"/>
    <property type="evidence" value="ECO:0007669"/>
    <property type="project" value="UniProtKB-UniRule"/>
</dbReference>
<dbReference type="InterPro" id="IPR030869">
    <property type="entry name" value="MqnD"/>
</dbReference>
<dbReference type="UniPathway" id="UPA00079"/>
<name>A0A075WHP4_ARCFL</name>
<dbReference type="EC" id="4.1.99.29" evidence="3"/>
<dbReference type="Proteomes" id="UP000028501">
    <property type="component" value="Chromosome"/>
</dbReference>
<evidence type="ECO:0000313" key="4">
    <source>
        <dbReference type="EMBL" id="AIG98704.1"/>
    </source>
</evidence>
<proteinExistence type="inferred from homology"/>
<dbReference type="PANTHER" id="PTHR37167">
    <property type="entry name" value="1,4-DIHYDROXY-6-NAPHTOATE SYNTHASE"/>
    <property type="match status" value="1"/>
</dbReference>
<keyword evidence="2 3" id="KW-0456">Lyase</keyword>
<dbReference type="EMBL" id="CP006577">
    <property type="protein sequence ID" value="AIG98704.1"/>
    <property type="molecule type" value="Genomic_DNA"/>
</dbReference>
<dbReference type="InterPro" id="IPR003773">
    <property type="entry name" value="Menaquinone_biosynth"/>
</dbReference>
<comment type="caution">
    <text evidence="3">Lacks conserved residue(s) required for the propagation of feature annotation.</text>
</comment>
<dbReference type="GO" id="GO:0016830">
    <property type="term" value="F:carbon-carbon lyase activity"/>
    <property type="evidence" value="ECO:0007669"/>
    <property type="project" value="UniProtKB-UniRule"/>
</dbReference>
<dbReference type="HOGENOM" id="CLU_070326_0_0_2"/>
<dbReference type="KEGG" id="afg:AFULGI_00019530"/>
<dbReference type="HAMAP" id="MF_00996">
    <property type="entry name" value="MqnD"/>
    <property type="match status" value="1"/>
</dbReference>
<dbReference type="RefSeq" id="WP_010879200.1">
    <property type="nucleotide sequence ID" value="NZ_CP006577.1"/>
</dbReference>
<dbReference type="CDD" id="cd13636">
    <property type="entry name" value="PBP2_Af1704"/>
    <property type="match status" value="1"/>
</dbReference>
<evidence type="ECO:0000256" key="3">
    <source>
        <dbReference type="HAMAP-Rule" id="MF_00996"/>
    </source>
</evidence>
<dbReference type="SMR" id="A0A075WHP4"/>
<dbReference type="SUPFAM" id="SSF53850">
    <property type="entry name" value="Periplasmic binding protein-like II"/>
    <property type="match status" value="1"/>
</dbReference>
<organism evidence="4 5">
    <name type="scientific">Archaeoglobus fulgidus DSM 8774</name>
    <dbReference type="NCBI Taxonomy" id="1344584"/>
    <lineage>
        <taxon>Archaea</taxon>
        <taxon>Methanobacteriati</taxon>
        <taxon>Methanobacteriota</taxon>
        <taxon>Archaeoglobi</taxon>
        <taxon>Archaeoglobales</taxon>
        <taxon>Archaeoglobaceae</taxon>
        <taxon>Archaeoglobus</taxon>
    </lineage>
</organism>
<feature type="binding site" evidence="3">
    <location>
        <begin position="105"/>
        <end position="106"/>
    </location>
    <ligand>
        <name>substrate</name>
    </ligand>
</feature>
<dbReference type="GeneID" id="24795447"/>
<reference evidence="4 5" key="1">
    <citation type="submission" date="2013-07" db="EMBL/GenBank/DDBJ databases">
        <title>Genome of Archaeoglobus fulgidus.</title>
        <authorList>
            <person name="Fiebig A."/>
            <person name="Birkeland N.-K."/>
        </authorList>
    </citation>
    <scope>NUCLEOTIDE SEQUENCE [LARGE SCALE GENOMIC DNA]</scope>
    <source>
        <strain evidence="4 5">DSM 8774</strain>
    </source>
</reference>
<comment type="pathway">
    <text evidence="3">Quinol/quinone metabolism; menaquinone biosynthesis.</text>
</comment>